<feature type="transmembrane region" description="Helical" evidence="8">
    <location>
        <begin position="25"/>
        <end position="47"/>
    </location>
</feature>
<proteinExistence type="predicted"/>
<evidence type="ECO:0000256" key="6">
    <source>
        <dbReference type="ARBA" id="ARBA00023065"/>
    </source>
</evidence>
<name>A0A1D2MFA4_ORCCI</name>
<protein>
    <submittedName>
        <fullName evidence="9">Uncharacterized protein</fullName>
    </submittedName>
</protein>
<evidence type="ECO:0000256" key="5">
    <source>
        <dbReference type="ARBA" id="ARBA00022989"/>
    </source>
</evidence>
<reference evidence="9 10" key="1">
    <citation type="journal article" date="2016" name="Genome Biol. Evol.">
        <title>Gene Family Evolution Reflects Adaptation to Soil Environmental Stressors in the Genome of the Collembolan Orchesella cincta.</title>
        <authorList>
            <person name="Faddeeva-Vakhrusheva A."/>
            <person name="Derks M.F."/>
            <person name="Anvar S.Y."/>
            <person name="Agamennone V."/>
            <person name="Suring W."/>
            <person name="Smit S."/>
            <person name="van Straalen N.M."/>
            <person name="Roelofs D."/>
        </authorList>
    </citation>
    <scope>NUCLEOTIDE SEQUENCE [LARGE SCALE GENOMIC DNA]</scope>
    <source>
        <tissue evidence="9">Mixed pool</tissue>
    </source>
</reference>
<keyword evidence="10" id="KW-1185">Reference proteome</keyword>
<dbReference type="GO" id="GO:0005254">
    <property type="term" value="F:chloride channel activity"/>
    <property type="evidence" value="ECO:0007669"/>
    <property type="project" value="InterPro"/>
</dbReference>
<feature type="transmembrane region" description="Helical" evidence="8">
    <location>
        <begin position="53"/>
        <end position="73"/>
    </location>
</feature>
<comment type="subcellular location">
    <subcellularLocation>
        <location evidence="1">Cell membrane</location>
        <topology evidence="1">Multi-pass membrane protein</topology>
    </subcellularLocation>
</comment>
<dbReference type="AlphaFoldDB" id="A0A1D2MFA4"/>
<organism evidence="9 10">
    <name type="scientific">Orchesella cincta</name>
    <name type="common">Springtail</name>
    <name type="synonym">Podura cincta</name>
    <dbReference type="NCBI Taxonomy" id="48709"/>
    <lineage>
        <taxon>Eukaryota</taxon>
        <taxon>Metazoa</taxon>
        <taxon>Ecdysozoa</taxon>
        <taxon>Arthropoda</taxon>
        <taxon>Hexapoda</taxon>
        <taxon>Collembola</taxon>
        <taxon>Entomobryomorpha</taxon>
        <taxon>Entomobryoidea</taxon>
        <taxon>Orchesellidae</taxon>
        <taxon>Orchesellinae</taxon>
        <taxon>Orchesella</taxon>
    </lineage>
</organism>
<dbReference type="OrthoDB" id="1368at2759"/>
<dbReference type="STRING" id="48709.A0A1D2MFA4"/>
<keyword evidence="7 8" id="KW-0472">Membrane</keyword>
<dbReference type="PANTHER" id="PTHR33281">
    <property type="entry name" value="UPF0187 PROTEIN YNEE"/>
    <property type="match status" value="1"/>
</dbReference>
<dbReference type="Pfam" id="PF25539">
    <property type="entry name" value="Bestrophin_2"/>
    <property type="match status" value="1"/>
</dbReference>
<keyword evidence="3" id="KW-1003">Cell membrane</keyword>
<dbReference type="InterPro" id="IPR044669">
    <property type="entry name" value="YneE/VCCN1/2-like"/>
</dbReference>
<evidence type="ECO:0000313" key="9">
    <source>
        <dbReference type="EMBL" id="ODM91656.1"/>
    </source>
</evidence>
<evidence type="ECO:0000256" key="8">
    <source>
        <dbReference type="SAM" id="Phobius"/>
    </source>
</evidence>
<sequence>MKTALNNLVECLGGLERISRTPIPLAYSVHLAHATWLFILALPFQLIGTLNWYTIPTVTLAAFALLGILGIGLEIQNPFEDEYNDLPLNEFCIELHEEILLILGHRMPTPESWLLSSKNHPFGTIDHISRFTISCLCYATLG</sequence>
<evidence type="ECO:0000256" key="7">
    <source>
        <dbReference type="ARBA" id="ARBA00023136"/>
    </source>
</evidence>
<keyword evidence="5 8" id="KW-1133">Transmembrane helix</keyword>
<evidence type="ECO:0000256" key="2">
    <source>
        <dbReference type="ARBA" id="ARBA00022448"/>
    </source>
</evidence>
<evidence type="ECO:0000313" key="10">
    <source>
        <dbReference type="Proteomes" id="UP000094527"/>
    </source>
</evidence>
<comment type="caution">
    <text evidence="9">The sequence shown here is derived from an EMBL/GenBank/DDBJ whole genome shotgun (WGS) entry which is preliminary data.</text>
</comment>
<evidence type="ECO:0000256" key="1">
    <source>
        <dbReference type="ARBA" id="ARBA00004651"/>
    </source>
</evidence>
<dbReference type="EMBL" id="LJIJ01001458">
    <property type="protein sequence ID" value="ODM91656.1"/>
    <property type="molecule type" value="Genomic_DNA"/>
</dbReference>
<gene>
    <name evidence="9" type="ORF">Ocin01_15026</name>
</gene>
<keyword evidence="2" id="KW-0813">Transport</keyword>
<keyword evidence="6" id="KW-0406">Ion transport</keyword>
<accession>A0A1D2MFA4</accession>
<evidence type="ECO:0000256" key="4">
    <source>
        <dbReference type="ARBA" id="ARBA00022692"/>
    </source>
</evidence>
<dbReference type="Proteomes" id="UP000094527">
    <property type="component" value="Unassembled WGS sequence"/>
</dbReference>
<dbReference type="GO" id="GO:0005886">
    <property type="term" value="C:plasma membrane"/>
    <property type="evidence" value="ECO:0007669"/>
    <property type="project" value="UniProtKB-SubCell"/>
</dbReference>
<evidence type="ECO:0000256" key="3">
    <source>
        <dbReference type="ARBA" id="ARBA00022475"/>
    </source>
</evidence>
<keyword evidence="4 8" id="KW-0812">Transmembrane</keyword>
<dbReference type="PANTHER" id="PTHR33281:SF19">
    <property type="entry name" value="VOLTAGE-DEPENDENT ANION CHANNEL-FORMING PROTEIN YNEE"/>
    <property type="match status" value="1"/>
</dbReference>